<organism evidence="3 4">
    <name type="scientific">Georgenia faecalis</name>
    <dbReference type="NCBI Taxonomy" id="2483799"/>
    <lineage>
        <taxon>Bacteria</taxon>
        <taxon>Bacillati</taxon>
        <taxon>Actinomycetota</taxon>
        <taxon>Actinomycetes</taxon>
        <taxon>Micrococcales</taxon>
        <taxon>Bogoriellaceae</taxon>
        <taxon>Georgenia</taxon>
    </lineage>
</organism>
<dbReference type="InterPro" id="IPR051212">
    <property type="entry name" value="Type-I_RE_S_subunit"/>
</dbReference>
<dbReference type="PANTHER" id="PTHR43140:SF1">
    <property type="entry name" value="TYPE I RESTRICTION ENZYME ECOKI SPECIFICITY SUBUNIT"/>
    <property type="match status" value="1"/>
</dbReference>
<comment type="caution">
    <text evidence="3">The sequence shown here is derived from an EMBL/GenBank/DDBJ whole genome shotgun (WGS) entry which is preliminary data.</text>
</comment>
<dbReference type="SUPFAM" id="SSF116734">
    <property type="entry name" value="DNA methylase specificity domain"/>
    <property type="match status" value="2"/>
</dbReference>
<evidence type="ECO:0000313" key="4">
    <source>
        <dbReference type="Proteomes" id="UP001595955"/>
    </source>
</evidence>
<keyword evidence="3" id="KW-0255">Endonuclease</keyword>
<gene>
    <name evidence="3" type="ORF">ACFO3F_10850</name>
</gene>
<sequence>MERPVREDDGVVTCFRDGRVTLRSRRRTTGYTESLKEIGYQGIRRGDLVIHAMDAFAGAVGVAEDDGKSTPVYAACVPRSDVSPRYYAHLIRRLALTGWIQANARGVRERSTDYRWASFAEERLPVPPPQDQEAIVTYLAHANQRINRAIRTKRRLIGLLRERQQAVIVELVLRGTNASAPLVDTGNRFIGKIPEGWAIRRFSQVVTPVQRIGHADEDLLSVYLGRGVIRYAEGGKRVHAPSLDLSAYQLVKPGDLVMNNQQAWRGSVGVSSRRGIVSPAYVVGELTQAIDPDYARYLLAARPMIDQYVVASKGVGDIQRSIYWPYLKTSVVPIPPVDEQREIAGRIDSEVSATSEPIRRIEREIDLLVEFGDRLTADVVTGQVDVRSIAARLPPIDLTDMFAASVGANQAEDDEPTDETFMEDG</sequence>
<dbReference type="PANTHER" id="PTHR43140">
    <property type="entry name" value="TYPE-1 RESTRICTION ENZYME ECOKI SPECIFICITY PROTEIN"/>
    <property type="match status" value="1"/>
</dbReference>
<name>A0ABV9DBX7_9MICO</name>
<proteinExistence type="predicted"/>
<keyword evidence="3" id="KW-0540">Nuclease</keyword>
<dbReference type="RefSeq" id="WP_164471420.1">
    <property type="nucleotide sequence ID" value="NZ_CP033325.1"/>
</dbReference>
<evidence type="ECO:0000256" key="2">
    <source>
        <dbReference type="ARBA" id="ARBA00023125"/>
    </source>
</evidence>
<dbReference type="EMBL" id="JBHSGF010000007">
    <property type="protein sequence ID" value="MFC4555744.1"/>
    <property type="molecule type" value="Genomic_DNA"/>
</dbReference>
<reference evidence="4" key="1">
    <citation type="journal article" date="2019" name="Int. J. Syst. Evol. Microbiol.">
        <title>The Global Catalogue of Microorganisms (GCM) 10K type strain sequencing project: providing services to taxonomists for standard genome sequencing and annotation.</title>
        <authorList>
            <consortium name="The Broad Institute Genomics Platform"/>
            <consortium name="The Broad Institute Genome Sequencing Center for Infectious Disease"/>
            <person name="Wu L."/>
            <person name="Ma J."/>
        </authorList>
    </citation>
    <scope>NUCLEOTIDE SEQUENCE [LARGE SCALE GENOMIC DNA]</scope>
    <source>
        <strain evidence="4">JCM 3369</strain>
    </source>
</reference>
<keyword evidence="3" id="KW-0378">Hydrolase</keyword>
<keyword evidence="1" id="KW-0680">Restriction system</keyword>
<evidence type="ECO:0000313" key="3">
    <source>
        <dbReference type="EMBL" id="MFC4555744.1"/>
    </source>
</evidence>
<keyword evidence="4" id="KW-1185">Reference proteome</keyword>
<keyword evidence="2" id="KW-0238">DNA-binding</keyword>
<protein>
    <submittedName>
        <fullName evidence="3">Restriction endonuclease subunit S</fullName>
    </submittedName>
</protein>
<dbReference type="Proteomes" id="UP001595955">
    <property type="component" value="Unassembled WGS sequence"/>
</dbReference>
<accession>A0ABV9DBX7</accession>
<evidence type="ECO:0000256" key="1">
    <source>
        <dbReference type="ARBA" id="ARBA00022747"/>
    </source>
</evidence>
<dbReference type="Gene3D" id="3.90.220.20">
    <property type="entry name" value="DNA methylase specificity domains"/>
    <property type="match status" value="2"/>
</dbReference>
<dbReference type="GO" id="GO:0004519">
    <property type="term" value="F:endonuclease activity"/>
    <property type="evidence" value="ECO:0007669"/>
    <property type="project" value="UniProtKB-KW"/>
</dbReference>
<dbReference type="InterPro" id="IPR044946">
    <property type="entry name" value="Restrct_endonuc_typeI_TRD_sf"/>
</dbReference>